<dbReference type="GO" id="GO:2000001">
    <property type="term" value="P:regulation of DNA damage checkpoint"/>
    <property type="evidence" value="ECO:0007669"/>
    <property type="project" value="TreeGrafter"/>
</dbReference>
<dbReference type="GeneTree" id="ENSGT01030000235154"/>
<dbReference type="GO" id="GO:0031297">
    <property type="term" value="P:replication fork processing"/>
    <property type="evidence" value="ECO:0007669"/>
    <property type="project" value="TreeGrafter"/>
</dbReference>
<feature type="compositionally biased region" description="Low complexity" evidence="1">
    <location>
        <begin position="395"/>
        <end position="412"/>
    </location>
</feature>
<proteinExistence type="predicted"/>
<organism evidence="3 4">
    <name type="scientific">Scophthalmus maximus</name>
    <name type="common">Turbot</name>
    <name type="synonym">Psetta maxima</name>
    <dbReference type="NCBI Taxonomy" id="52904"/>
    <lineage>
        <taxon>Eukaryota</taxon>
        <taxon>Metazoa</taxon>
        <taxon>Chordata</taxon>
        <taxon>Craniata</taxon>
        <taxon>Vertebrata</taxon>
        <taxon>Euteleostomi</taxon>
        <taxon>Actinopterygii</taxon>
        <taxon>Neopterygii</taxon>
        <taxon>Teleostei</taxon>
        <taxon>Neoteleostei</taxon>
        <taxon>Acanthomorphata</taxon>
        <taxon>Carangaria</taxon>
        <taxon>Pleuronectiformes</taxon>
        <taxon>Pleuronectoidei</taxon>
        <taxon>Scophthalmidae</taxon>
        <taxon>Scophthalmus</taxon>
    </lineage>
</organism>
<evidence type="ECO:0000256" key="2">
    <source>
        <dbReference type="SAM" id="Phobius"/>
    </source>
</evidence>
<dbReference type="GO" id="GO:0043596">
    <property type="term" value="C:nuclear replication fork"/>
    <property type="evidence" value="ECO:0007669"/>
    <property type="project" value="TreeGrafter"/>
</dbReference>
<name>A0A8D3BHP9_SCOMX</name>
<sequence>MRIRFSSAAHRLRSFDALERSVERDSGKEKDGGTFKSSANRSKVKMTNFRSPTRIPRSRVSTGFNVESPHNESDCQSDIVWDAASPSPLRPGDTRLLLSSRLFSSLLLLFSSLLLFFSLLQWIGDNAAIPCTPTVQVPKPRKKTSGVDDLLKLARQFDFNMFRQDEDELDDMHQQSLELLSEDILDFENGDQIDLSPPSAAAGTDAAVVMDHHTESDLDALFDGPTQRVSGCLSQVSSQVKPAVISPPREASGKKPAAVCSGAANDAFEDDWDDDDLLSDPLVLEMTQSPQRFAAPRHQSTQKPAGGVKHRSAANAPACGGAGLGRQSAASTAETGSVRQRATFKLLSSPDAFLRTNLRADYSRRRAEGVAEQSRVSNSRDTGSNTESDQRKRTTGTSFSSASSATTSTLGFPKKPHVVLSHMGPTAVSDDPDDLDALFSSDPVWDDPADDDLLCEMCDNMENQIRSSYDTSSKQTPPSNQNAALQLANQQPVLHKQTPAARPGGQAGVTAGPQVDMTRDSFRFTQTKSSSGSTCSRAEETSPLPVSSARLDMSVGGARVSPASSHLLPVSCAARCSAAEIELKKQQAMERRRRRLQASQNLRAPT</sequence>
<feature type="compositionally biased region" description="Polar residues" evidence="1">
    <location>
        <begin position="526"/>
        <end position="536"/>
    </location>
</feature>
<dbReference type="GO" id="GO:0006974">
    <property type="term" value="P:DNA damage response"/>
    <property type="evidence" value="ECO:0007669"/>
    <property type="project" value="TreeGrafter"/>
</dbReference>
<dbReference type="InterPro" id="IPR029406">
    <property type="entry name" value="ETAA1"/>
</dbReference>
<dbReference type="GO" id="GO:0043539">
    <property type="term" value="F:protein serine/threonine kinase activator activity"/>
    <property type="evidence" value="ECO:0007669"/>
    <property type="project" value="TreeGrafter"/>
</dbReference>
<reference evidence="3" key="2">
    <citation type="submission" date="2025-08" db="UniProtKB">
        <authorList>
            <consortium name="Ensembl"/>
        </authorList>
    </citation>
    <scope>IDENTIFICATION</scope>
</reference>
<protein>
    <submittedName>
        <fullName evidence="3">Uncharacterized protein</fullName>
    </submittedName>
</protein>
<dbReference type="PANTHER" id="PTHR16434">
    <property type="entry name" value="EWING'S TUMOR-ASSOCIATED ANTIGEN 1 ETAA1"/>
    <property type="match status" value="1"/>
</dbReference>
<feature type="transmembrane region" description="Helical" evidence="2">
    <location>
        <begin position="102"/>
        <end position="123"/>
    </location>
</feature>
<evidence type="ECO:0000256" key="1">
    <source>
        <dbReference type="SAM" id="MobiDB-lite"/>
    </source>
</evidence>
<dbReference type="AlphaFoldDB" id="A0A8D3BHP9"/>
<dbReference type="PANTHER" id="PTHR16434:SF2">
    <property type="entry name" value="EWING'S TUMOR-ASSOCIATED ANTIGEN 1"/>
    <property type="match status" value="1"/>
</dbReference>
<reference evidence="3" key="1">
    <citation type="submission" date="2023-05" db="EMBL/GenBank/DDBJ databases">
        <title>High-quality long-read genome of Scophthalmus maximus.</title>
        <authorList>
            <person name="Lien S."/>
            <person name="Martinez P."/>
        </authorList>
    </citation>
    <scope>NUCLEOTIDE SEQUENCE [LARGE SCALE GENOMIC DNA]</scope>
</reference>
<feature type="compositionally biased region" description="Polar residues" evidence="1">
    <location>
        <begin position="374"/>
        <end position="387"/>
    </location>
</feature>
<feature type="compositionally biased region" description="Polar residues" evidence="1">
    <location>
        <begin position="328"/>
        <end position="338"/>
    </location>
</feature>
<evidence type="ECO:0000313" key="4">
    <source>
        <dbReference type="Proteomes" id="UP000694558"/>
    </source>
</evidence>
<dbReference type="Pfam" id="PF15350">
    <property type="entry name" value="ETAA1"/>
    <property type="match status" value="1"/>
</dbReference>
<keyword evidence="2" id="KW-1133">Transmembrane helix</keyword>
<keyword evidence="2" id="KW-0472">Membrane</keyword>
<dbReference type="Proteomes" id="UP000694558">
    <property type="component" value="Chromosome 8"/>
</dbReference>
<keyword evidence="2" id="KW-0812">Transmembrane</keyword>
<feature type="region of interest" description="Disordered" evidence="1">
    <location>
        <begin position="290"/>
        <end position="338"/>
    </location>
</feature>
<feature type="region of interest" description="Disordered" evidence="1">
    <location>
        <begin position="364"/>
        <end position="414"/>
    </location>
</feature>
<accession>A0A8D3BHP9</accession>
<feature type="region of interest" description="Disordered" evidence="1">
    <location>
        <begin position="526"/>
        <end position="545"/>
    </location>
</feature>
<dbReference type="Ensembl" id="ENSSMAT00000034847.2">
    <property type="protein sequence ID" value="ENSSMAP00000034407.2"/>
    <property type="gene ID" value="ENSSMAG00000021052.2"/>
</dbReference>
<evidence type="ECO:0000313" key="3">
    <source>
        <dbReference type="Ensembl" id="ENSSMAP00000034407.2"/>
    </source>
</evidence>